<dbReference type="PROSITE" id="PS51740">
    <property type="entry name" value="SPOVT_ABRB"/>
    <property type="match status" value="2"/>
</dbReference>
<dbReference type="CDD" id="cd16321">
    <property type="entry name" value="MraZ_C"/>
    <property type="match status" value="1"/>
</dbReference>
<dbReference type="InterPro" id="IPR035642">
    <property type="entry name" value="MraZ_N"/>
</dbReference>
<dbReference type="GO" id="GO:0000976">
    <property type="term" value="F:transcription cis-regulatory region binding"/>
    <property type="evidence" value="ECO:0007669"/>
    <property type="project" value="TreeGrafter"/>
</dbReference>
<dbReference type="GO" id="GO:0009295">
    <property type="term" value="C:nucleoid"/>
    <property type="evidence" value="ECO:0007669"/>
    <property type="project" value="UniProtKB-SubCell"/>
</dbReference>
<dbReference type="InterPro" id="IPR038619">
    <property type="entry name" value="MraZ_sf"/>
</dbReference>
<sequence length="143" mass="16541">MFMGEYHHKLDSKGRVIMPAQFREILDDSFVITRGLDNCLFLYPPPEWKKLEEKLNSLPLTKKDARTFTRFFLSGASECSFDSQGRISLPQNLRNYANLDEDIVIAGIGRRIELWASDRWEDFLQDAEESHEDIAATLEGLEI</sequence>
<dbReference type="NCBIfam" id="TIGR00242">
    <property type="entry name" value="division/cell wall cluster transcriptional repressor MraZ"/>
    <property type="match status" value="1"/>
</dbReference>
<comment type="subcellular location">
    <subcellularLocation>
        <location evidence="7">Cytoplasm</location>
        <location evidence="7">Nucleoid</location>
    </subcellularLocation>
</comment>
<dbReference type="GO" id="GO:2000143">
    <property type="term" value="P:negative regulation of DNA-templated transcription initiation"/>
    <property type="evidence" value="ECO:0007669"/>
    <property type="project" value="TreeGrafter"/>
</dbReference>
<reference evidence="9 10" key="1">
    <citation type="submission" date="2016-10" db="EMBL/GenBank/DDBJ databases">
        <authorList>
            <person name="de Groot N.N."/>
        </authorList>
    </citation>
    <scope>NUCLEOTIDE SEQUENCE [LARGE SCALE GENOMIC DNA]</scope>
    <source>
        <strain evidence="9 10">SLAS-1</strain>
    </source>
</reference>
<evidence type="ECO:0000256" key="4">
    <source>
        <dbReference type="ARBA" id="ARBA00023015"/>
    </source>
</evidence>
<feature type="domain" description="SpoVT-AbrB" evidence="8">
    <location>
        <begin position="5"/>
        <end position="47"/>
    </location>
</feature>
<dbReference type="Gene3D" id="3.40.1550.20">
    <property type="entry name" value="Transcriptional regulator MraZ domain"/>
    <property type="match status" value="1"/>
</dbReference>
<evidence type="ECO:0000256" key="2">
    <source>
        <dbReference type="ARBA" id="ARBA00022490"/>
    </source>
</evidence>
<organism evidence="9 10">
    <name type="scientific">Halarsenatibacter silvermanii</name>
    <dbReference type="NCBI Taxonomy" id="321763"/>
    <lineage>
        <taxon>Bacteria</taxon>
        <taxon>Bacillati</taxon>
        <taxon>Bacillota</taxon>
        <taxon>Clostridia</taxon>
        <taxon>Halanaerobiales</taxon>
        <taxon>Halarsenatibacteraceae</taxon>
        <taxon>Halarsenatibacter</taxon>
    </lineage>
</organism>
<proteinExistence type="inferred from homology"/>
<dbReference type="HAMAP" id="MF_01008">
    <property type="entry name" value="MraZ"/>
    <property type="match status" value="1"/>
</dbReference>
<evidence type="ECO:0000256" key="7">
    <source>
        <dbReference type="HAMAP-Rule" id="MF_01008"/>
    </source>
</evidence>
<keyword evidence="6 7" id="KW-0804">Transcription</keyword>
<dbReference type="EMBL" id="FNGO01000004">
    <property type="protein sequence ID" value="SDL39117.1"/>
    <property type="molecule type" value="Genomic_DNA"/>
</dbReference>
<dbReference type="InterPro" id="IPR035644">
    <property type="entry name" value="MraZ_C"/>
</dbReference>
<dbReference type="OrthoDB" id="9807753at2"/>
<evidence type="ECO:0000256" key="1">
    <source>
        <dbReference type="ARBA" id="ARBA00013860"/>
    </source>
</evidence>
<dbReference type="GO" id="GO:0005737">
    <property type="term" value="C:cytoplasm"/>
    <property type="evidence" value="ECO:0007669"/>
    <property type="project" value="UniProtKB-UniRule"/>
</dbReference>
<gene>
    <name evidence="7" type="primary">mraZ</name>
    <name evidence="9" type="ORF">SAMN04488692_10447</name>
</gene>
<feature type="domain" description="SpoVT-AbrB" evidence="8">
    <location>
        <begin position="76"/>
        <end position="119"/>
    </location>
</feature>
<dbReference type="PANTHER" id="PTHR34701">
    <property type="entry name" value="TRANSCRIPTIONAL REGULATOR MRAZ"/>
    <property type="match status" value="1"/>
</dbReference>
<dbReference type="Proteomes" id="UP000199476">
    <property type="component" value="Unassembled WGS sequence"/>
</dbReference>
<dbReference type="InterPro" id="IPR007159">
    <property type="entry name" value="SpoVT-AbrB_dom"/>
</dbReference>
<protein>
    <recommendedName>
        <fullName evidence="1 7">Transcriptional regulator MraZ</fullName>
    </recommendedName>
</protein>
<keyword evidence="10" id="KW-1185">Reference proteome</keyword>
<dbReference type="AlphaFoldDB" id="A0A1G9JNE5"/>
<comment type="similarity">
    <text evidence="7">Belongs to the MraZ family.</text>
</comment>
<keyword evidence="2 7" id="KW-0963">Cytoplasm</keyword>
<evidence type="ECO:0000256" key="5">
    <source>
        <dbReference type="ARBA" id="ARBA00023125"/>
    </source>
</evidence>
<evidence type="ECO:0000313" key="10">
    <source>
        <dbReference type="Proteomes" id="UP000199476"/>
    </source>
</evidence>
<dbReference type="Pfam" id="PF02381">
    <property type="entry name" value="MraZ"/>
    <property type="match status" value="2"/>
</dbReference>
<evidence type="ECO:0000259" key="8">
    <source>
        <dbReference type="PROSITE" id="PS51740"/>
    </source>
</evidence>
<evidence type="ECO:0000256" key="3">
    <source>
        <dbReference type="ARBA" id="ARBA00022737"/>
    </source>
</evidence>
<comment type="subunit">
    <text evidence="7">Forms oligomers.</text>
</comment>
<dbReference type="InterPro" id="IPR037914">
    <property type="entry name" value="SpoVT-AbrB_sf"/>
</dbReference>
<keyword evidence="4 7" id="KW-0805">Transcription regulation</keyword>
<dbReference type="SUPFAM" id="SSF89447">
    <property type="entry name" value="AbrB/MazE/MraZ-like"/>
    <property type="match status" value="1"/>
</dbReference>
<keyword evidence="5 7" id="KW-0238">DNA-binding</keyword>
<dbReference type="STRING" id="321763.SAMN04488692_10447"/>
<keyword evidence="3" id="KW-0677">Repeat</keyword>
<accession>A0A1G9JNE5</accession>
<name>A0A1G9JNE5_9FIRM</name>
<dbReference type="GO" id="GO:0003700">
    <property type="term" value="F:DNA-binding transcription factor activity"/>
    <property type="evidence" value="ECO:0007669"/>
    <property type="project" value="UniProtKB-UniRule"/>
</dbReference>
<dbReference type="InterPro" id="IPR020603">
    <property type="entry name" value="MraZ_dom"/>
</dbReference>
<dbReference type="PANTHER" id="PTHR34701:SF1">
    <property type="entry name" value="TRANSCRIPTIONAL REGULATOR MRAZ"/>
    <property type="match status" value="1"/>
</dbReference>
<evidence type="ECO:0000313" key="9">
    <source>
        <dbReference type="EMBL" id="SDL39117.1"/>
    </source>
</evidence>
<evidence type="ECO:0000256" key="6">
    <source>
        <dbReference type="ARBA" id="ARBA00023163"/>
    </source>
</evidence>
<dbReference type="FunFam" id="3.40.1550.20:FF:000002">
    <property type="entry name" value="Transcriptional regulator MraZ"/>
    <property type="match status" value="1"/>
</dbReference>
<dbReference type="InterPro" id="IPR003444">
    <property type="entry name" value="MraZ"/>
</dbReference>
<dbReference type="RefSeq" id="WP_089758495.1">
    <property type="nucleotide sequence ID" value="NZ_FNGO01000004.1"/>
</dbReference>
<dbReference type="CDD" id="cd16320">
    <property type="entry name" value="MraZ_N"/>
    <property type="match status" value="1"/>
</dbReference>